<gene>
    <name evidence="2" type="ORF">ELE36_15705</name>
</gene>
<reference evidence="2 3" key="1">
    <citation type="submission" date="2019-01" db="EMBL/GenBank/DDBJ databases">
        <title>Pseudolysobacter antarctica gen. nov., sp. nov., isolated from Fildes Peninsula, Antarctica.</title>
        <authorList>
            <person name="Wei Z."/>
            <person name="Peng F."/>
        </authorList>
    </citation>
    <scope>NUCLEOTIDE SEQUENCE [LARGE SCALE GENOMIC DNA]</scope>
    <source>
        <strain evidence="2 3">AQ6-296</strain>
    </source>
</reference>
<dbReference type="KEGG" id="xbc:ELE36_15705"/>
<dbReference type="Gene3D" id="1.25.40.10">
    <property type="entry name" value="Tetratricopeptide repeat domain"/>
    <property type="match status" value="1"/>
</dbReference>
<dbReference type="AlphaFoldDB" id="A0A411HMD5"/>
<dbReference type="Gene3D" id="2.120.10.30">
    <property type="entry name" value="TolB, C-terminal domain"/>
    <property type="match status" value="1"/>
</dbReference>
<dbReference type="OrthoDB" id="8889994at2"/>
<protein>
    <recommendedName>
        <fullName evidence="4">SMP-30/Gluconolactonase/LRE-like region domain-containing protein</fullName>
    </recommendedName>
</protein>
<dbReference type="SUPFAM" id="SSF48452">
    <property type="entry name" value="TPR-like"/>
    <property type="match status" value="1"/>
</dbReference>
<dbReference type="RefSeq" id="WP_129834929.1">
    <property type="nucleotide sequence ID" value="NZ_CP035704.1"/>
</dbReference>
<evidence type="ECO:0000256" key="1">
    <source>
        <dbReference type="SAM" id="SignalP"/>
    </source>
</evidence>
<feature type="signal peptide" evidence="1">
    <location>
        <begin position="1"/>
        <end position="22"/>
    </location>
</feature>
<organism evidence="2 3">
    <name type="scientific">Pseudolysobacter antarcticus</name>
    <dbReference type="NCBI Taxonomy" id="2511995"/>
    <lineage>
        <taxon>Bacteria</taxon>
        <taxon>Pseudomonadati</taxon>
        <taxon>Pseudomonadota</taxon>
        <taxon>Gammaproteobacteria</taxon>
        <taxon>Lysobacterales</taxon>
        <taxon>Rhodanobacteraceae</taxon>
        <taxon>Pseudolysobacter</taxon>
    </lineage>
</organism>
<evidence type="ECO:0000313" key="3">
    <source>
        <dbReference type="Proteomes" id="UP000291562"/>
    </source>
</evidence>
<feature type="chain" id="PRO_5019224132" description="SMP-30/Gluconolactonase/LRE-like region domain-containing protein" evidence="1">
    <location>
        <begin position="23"/>
        <end position="503"/>
    </location>
</feature>
<name>A0A411HMD5_9GAMM</name>
<accession>A0A411HMD5</accession>
<dbReference type="Proteomes" id="UP000291562">
    <property type="component" value="Chromosome"/>
</dbReference>
<dbReference type="InterPro" id="IPR011042">
    <property type="entry name" value="6-blade_b-propeller_TolB-like"/>
</dbReference>
<proteinExistence type="predicted"/>
<evidence type="ECO:0008006" key="4">
    <source>
        <dbReference type="Google" id="ProtNLM"/>
    </source>
</evidence>
<sequence>MKALPTLFAALLLAFALNPAHAQDKPAAANPAVAADGSDPSTLTEEQIKHADVPLALNKLAQFYNGHGDYQRFIWTMQRLVELTPNSGALKLQLAIAYAQVDNKSGAYDLLVRMQAQGFGYDLSDDKRFDKIHGTKVWDYINANLKANLVPFGEGKPAFDLDGKDTLIESLAYDPKRKQFLAGSMRDGSISLATMDGKLSSFIKPDVSNGLWGVYDLAIDSAHDVLYVASSSVLQFKNYKAEDAGKAGVFKFQLSSGKFVGKYLVPGEGKHILSTLTIGKDGQLFAADGVNNEIYKLDAAGLKLIMRNPKLESVRGMALSSDGKILYFADYSLGIFGIDLAKTSGFEVKHNSEKLVVGGIDGLYYYDGNLVMISNGMSPARVMRLKLSADGREIAGAMPLDVAQAAFSVPTYGTIVDDHLYFIANSQKSQYDQYGLPKDALKLQPVHVFKSDLRFAWGQSGVGGISSRYLQPRPQKRKSCLKNHHQNWRRQKLSISTDRTSGE</sequence>
<dbReference type="InterPro" id="IPR011990">
    <property type="entry name" value="TPR-like_helical_dom_sf"/>
</dbReference>
<keyword evidence="1" id="KW-0732">Signal</keyword>
<keyword evidence="3" id="KW-1185">Reference proteome</keyword>
<dbReference type="SUPFAM" id="SSF63825">
    <property type="entry name" value="YWTD domain"/>
    <property type="match status" value="1"/>
</dbReference>
<dbReference type="EMBL" id="CP035704">
    <property type="protein sequence ID" value="QBB71685.1"/>
    <property type="molecule type" value="Genomic_DNA"/>
</dbReference>
<evidence type="ECO:0000313" key="2">
    <source>
        <dbReference type="EMBL" id="QBB71685.1"/>
    </source>
</evidence>